<evidence type="ECO:0000259" key="2">
    <source>
        <dbReference type="Pfam" id="PF13966"/>
    </source>
</evidence>
<organism evidence="3">
    <name type="scientific">Sesamum radiatum</name>
    <name type="common">Black benniseed</name>
    <dbReference type="NCBI Taxonomy" id="300843"/>
    <lineage>
        <taxon>Eukaryota</taxon>
        <taxon>Viridiplantae</taxon>
        <taxon>Streptophyta</taxon>
        <taxon>Embryophyta</taxon>
        <taxon>Tracheophyta</taxon>
        <taxon>Spermatophyta</taxon>
        <taxon>Magnoliopsida</taxon>
        <taxon>eudicotyledons</taxon>
        <taxon>Gunneridae</taxon>
        <taxon>Pentapetalae</taxon>
        <taxon>asterids</taxon>
        <taxon>lamiids</taxon>
        <taxon>Lamiales</taxon>
        <taxon>Pedaliaceae</taxon>
        <taxon>Sesamum</taxon>
    </lineage>
</organism>
<reference evidence="3" key="2">
    <citation type="journal article" date="2024" name="Plant">
        <title>Genomic evolution and insights into agronomic trait innovations of Sesamum species.</title>
        <authorList>
            <person name="Miao H."/>
            <person name="Wang L."/>
            <person name="Qu L."/>
            <person name="Liu H."/>
            <person name="Sun Y."/>
            <person name="Le M."/>
            <person name="Wang Q."/>
            <person name="Wei S."/>
            <person name="Zheng Y."/>
            <person name="Lin W."/>
            <person name="Duan Y."/>
            <person name="Cao H."/>
            <person name="Xiong S."/>
            <person name="Wang X."/>
            <person name="Wei L."/>
            <person name="Li C."/>
            <person name="Ma Q."/>
            <person name="Ju M."/>
            <person name="Zhao R."/>
            <person name="Li G."/>
            <person name="Mu C."/>
            <person name="Tian Q."/>
            <person name="Mei H."/>
            <person name="Zhang T."/>
            <person name="Gao T."/>
            <person name="Zhang H."/>
        </authorList>
    </citation>
    <scope>NUCLEOTIDE SEQUENCE</scope>
    <source>
        <strain evidence="3">G02</strain>
    </source>
</reference>
<accession>A0AAW2PJJ0</accession>
<dbReference type="AlphaFoldDB" id="A0AAW2PJJ0"/>
<dbReference type="InterPro" id="IPR002156">
    <property type="entry name" value="RNaseH_domain"/>
</dbReference>
<dbReference type="Pfam" id="PF13966">
    <property type="entry name" value="zf-RVT"/>
    <property type="match status" value="1"/>
</dbReference>
<dbReference type="PANTHER" id="PTHR33116">
    <property type="entry name" value="REVERSE TRANSCRIPTASE ZINC-BINDING DOMAIN-CONTAINING PROTEIN-RELATED-RELATED"/>
    <property type="match status" value="1"/>
</dbReference>
<dbReference type="GO" id="GO:0004523">
    <property type="term" value="F:RNA-DNA hybrid ribonuclease activity"/>
    <property type="evidence" value="ECO:0007669"/>
    <property type="project" value="InterPro"/>
</dbReference>
<comment type="caution">
    <text evidence="3">The sequence shown here is derived from an EMBL/GenBank/DDBJ whole genome shotgun (WGS) entry which is preliminary data.</text>
</comment>
<sequence>MELYLGLPSRASRSKRDLFATIRDRIWRKISGWNESLLSQAGKEVMIKAVIQAVPSYAMGCFKLPISLLREIHGMIAKFWWGNRGCRWRVGTGTSIRVWRDPWLPRPRSFRPITSAPAPLVNMTVSELIDTRTHDWDLQKISNLFWSVESKLITSIPLSNLGTQDLRIWHYSRKGIFSIRSTYHLARSLENQPCSSSLRQNEQSWWCKLWQAKLPNKIKVFTWRACLNALPTGPGARRWGDWQRIIGGLSSLALQTLLKLGDGELAEVLAAREAVLLALHKNWPSVIFEGDCANVIQKILSPVCEFSSIGPVILDIRSLCAGFQT</sequence>
<dbReference type="EMBL" id="JACGWJ010000017">
    <property type="protein sequence ID" value="KAL0356432.1"/>
    <property type="molecule type" value="Genomic_DNA"/>
</dbReference>
<gene>
    <name evidence="3" type="ORF">Sradi_4090100</name>
</gene>
<dbReference type="PANTHER" id="PTHR33116:SF86">
    <property type="entry name" value="REVERSE TRANSCRIPTASE DOMAIN-CONTAINING PROTEIN"/>
    <property type="match status" value="1"/>
</dbReference>
<feature type="domain" description="RNase H type-1" evidence="1">
    <location>
        <begin position="259"/>
        <end position="324"/>
    </location>
</feature>
<evidence type="ECO:0008006" key="4">
    <source>
        <dbReference type="Google" id="ProtNLM"/>
    </source>
</evidence>
<dbReference type="GO" id="GO:0003676">
    <property type="term" value="F:nucleic acid binding"/>
    <property type="evidence" value="ECO:0007669"/>
    <property type="project" value="InterPro"/>
</dbReference>
<evidence type="ECO:0000313" key="3">
    <source>
        <dbReference type="EMBL" id="KAL0356432.1"/>
    </source>
</evidence>
<reference evidence="3" key="1">
    <citation type="submission" date="2020-06" db="EMBL/GenBank/DDBJ databases">
        <authorList>
            <person name="Li T."/>
            <person name="Hu X."/>
            <person name="Zhang T."/>
            <person name="Song X."/>
            <person name="Zhang H."/>
            <person name="Dai N."/>
            <person name="Sheng W."/>
            <person name="Hou X."/>
            <person name="Wei L."/>
        </authorList>
    </citation>
    <scope>NUCLEOTIDE SEQUENCE</scope>
    <source>
        <strain evidence="3">G02</strain>
        <tissue evidence="3">Leaf</tissue>
    </source>
</reference>
<dbReference type="InterPro" id="IPR026960">
    <property type="entry name" value="RVT-Znf"/>
</dbReference>
<evidence type="ECO:0000259" key="1">
    <source>
        <dbReference type="Pfam" id="PF13456"/>
    </source>
</evidence>
<dbReference type="Pfam" id="PF13456">
    <property type="entry name" value="RVT_3"/>
    <property type="match status" value="1"/>
</dbReference>
<name>A0AAW2PJJ0_SESRA</name>
<proteinExistence type="predicted"/>
<feature type="domain" description="Reverse transcriptase zinc-binding" evidence="2">
    <location>
        <begin position="177"/>
        <end position="240"/>
    </location>
</feature>
<protein>
    <recommendedName>
        <fullName evidence="4">Reverse transcriptase zinc-binding domain-containing protein</fullName>
    </recommendedName>
</protein>